<organism evidence="1 2">
    <name type="scientific">Senna tora</name>
    <dbReference type="NCBI Taxonomy" id="362788"/>
    <lineage>
        <taxon>Eukaryota</taxon>
        <taxon>Viridiplantae</taxon>
        <taxon>Streptophyta</taxon>
        <taxon>Embryophyta</taxon>
        <taxon>Tracheophyta</taxon>
        <taxon>Spermatophyta</taxon>
        <taxon>Magnoliopsida</taxon>
        <taxon>eudicotyledons</taxon>
        <taxon>Gunneridae</taxon>
        <taxon>Pentapetalae</taxon>
        <taxon>rosids</taxon>
        <taxon>fabids</taxon>
        <taxon>Fabales</taxon>
        <taxon>Fabaceae</taxon>
        <taxon>Caesalpinioideae</taxon>
        <taxon>Cassia clade</taxon>
        <taxon>Senna</taxon>
    </lineage>
</organism>
<protein>
    <submittedName>
        <fullName evidence="1">Uncharacterized protein</fullName>
    </submittedName>
</protein>
<keyword evidence="2" id="KW-1185">Reference proteome</keyword>
<dbReference type="AlphaFoldDB" id="A0A834WKL1"/>
<sequence length="152" mass="17225">MSIWRFNRNTSSHILQSAQISIPLQELQWLKELKAKSKSSKGSISRGTSSQNLFSTPNQQTRYMENFAKQLVAQGSRPPPVPSQYSRDTVYHLITLYTAREHYAPPNDTVHPVEPPALSNEELEVLNSELAACTTEEKLQANCGLYLIYFLL</sequence>
<reference evidence="1" key="1">
    <citation type="submission" date="2020-09" db="EMBL/GenBank/DDBJ databases">
        <title>Genome-Enabled Discovery of Anthraquinone Biosynthesis in Senna tora.</title>
        <authorList>
            <person name="Kang S.-H."/>
            <person name="Pandey R.P."/>
            <person name="Lee C.-M."/>
            <person name="Sim J.-S."/>
            <person name="Jeong J.-T."/>
            <person name="Choi B.-S."/>
            <person name="Jung M."/>
            <person name="Ginzburg D."/>
            <person name="Zhao K."/>
            <person name="Won S.Y."/>
            <person name="Oh T.-J."/>
            <person name="Yu Y."/>
            <person name="Kim N.-H."/>
            <person name="Lee O.R."/>
            <person name="Lee T.-H."/>
            <person name="Bashyal P."/>
            <person name="Kim T.-S."/>
            <person name="Lee W.-H."/>
            <person name="Kawkins C."/>
            <person name="Kim C.-K."/>
            <person name="Kim J.S."/>
            <person name="Ahn B.O."/>
            <person name="Rhee S.Y."/>
            <person name="Sohng J.K."/>
        </authorList>
    </citation>
    <scope>NUCLEOTIDE SEQUENCE</scope>
    <source>
        <tissue evidence="1">Leaf</tissue>
    </source>
</reference>
<gene>
    <name evidence="1" type="ORF">G2W53_022532</name>
</gene>
<name>A0A834WKL1_9FABA</name>
<dbReference type="EMBL" id="JAAIUW010000007">
    <property type="protein sequence ID" value="KAF7824388.1"/>
    <property type="molecule type" value="Genomic_DNA"/>
</dbReference>
<evidence type="ECO:0000313" key="1">
    <source>
        <dbReference type="EMBL" id="KAF7824388.1"/>
    </source>
</evidence>
<proteinExistence type="predicted"/>
<accession>A0A834WKL1</accession>
<evidence type="ECO:0000313" key="2">
    <source>
        <dbReference type="Proteomes" id="UP000634136"/>
    </source>
</evidence>
<dbReference type="Proteomes" id="UP000634136">
    <property type="component" value="Unassembled WGS sequence"/>
</dbReference>
<comment type="caution">
    <text evidence="1">The sequence shown here is derived from an EMBL/GenBank/DDBJ whole genome shotgun (WGS) entry which is preliminary data.</text>
</comment>